<proteinExistence type="predicted"/>
<evidence type="ECO:0000313" key="1">
    <source>
        <dbReference type="EMBL" id="MDT1061195.1"/>
    </source>
</evidence>
<reference evidence="2" key="1">
    <citation type="submission" date="2023-07" db="EMBL/GenBank/DDBJ databases">
        <title>Characterization of two Paracoccaceae strains isolated from Phycosphere and proposal of Xinfangfangia lacusdiani sp. nov.</title>
        <authorList>
            <person name="Deng Y."/>
            <person name="Zhang Y.Q."/>
        </authorList>
    </citation>
    <scope>NUCLEOTIDE SEQUENCE [LARGE SCALE GENOMIC DNA]</scope>
    <source>
        <strain evidence="2">CPCC 101403</strain>
    </source>
</reference>
<dbReference type="InterPro" id="IPR016181">
    <property type="entry name" value="Acyl_CoA_acyltransferase"/>
</dbReference>
<name>A0ABU3EAN5_9RHOB</name>
<comment type="caution">
    <text evidence="1">The sequence shown here is derived from an EMBL/GenBank/DDBJ whole genome shotgun (WGS) entry which is preliminary data.</text>
</comment>
<dbReference type="RefSeq" id="WP_311758299.1">
    <property type="nucleotide sequence ID" value="NZ_JAVRQI010000003.1"/>
</dbReference>
<evidence type="ECO:0008006" key="3">
    <source>
        <dbReference type="Google" id="ProtNLM"/>
    </source>
</evidence>
<organism evidence="1 2">
    <name type="scientific">Paracoccus broussonetiae</name>
    <dbReference type="NCBI Taxonomy" id="3075834"/>
    <lineage>
        <taxon>Bacteria</taxon>
        <taxon>Pseudomonadati</taxon>
        <taxon>Pseudomonadota</taxon>
        <taxon>Alphaproteobacteria</taxon>
        <taxon>Rhodobacterales</taxon>
        <taxon>Paracoccaceae</taxon>
        <taxon>Paracoccus</taxon>
    </lineage>
</organism>
<dbReference type="Proteomes" id="UP001251085">
    <property type="component" value="Unassembled WGS sequence"/>
</dbReference>
<accession>A0ABU3EAN5</accession>
<dbReference type="EMBL" id="JAVRQI010000003">
    <property type="protein sequence ID" value="MDT1061195.1"/>
    <property type="molecule type" value="Genomic_DNA"/>
</dbReference>
<evidence type="ECO:0000313" key="2">
    <source>
        <dbReference type="Proteomes" id="UP001251085"/>
    </source>
</evidence>
<dbReference type="Gene3D" id="3.40.630.30">
    <property type="match status" value="1"/>
</dbReference>
<gene>
    <name evidence="1" type="ORF">RM190_04940</name>
</gene>
<keyword evidence="2" id="KW-1185">Reference proteome</keyword>
<protein>
    <recommendedName>
        <fullName evidence="3">GNAT family N-acetyltransferase</fullName>
    </recommendedName>
</protein>
<dbReference type="SUPFAM" id="SSF55729">
    <property type="entry name" value="Acyl-CoA N-acyltransferases (Nat)"/>
    <property type="match status" value="1"/>
</dbReference>
<sequence>MQRLSVAEARPFFEHPTQLRGAMLACADDLPEGVEYRACGPVCGAFHRAPWPGAWFAHYGVKPEAWGRLIEPARAVLTDFAHEADATLFIGWTPASNRAAIAFAKRLGFAVTGTLDGGAVICTEMRV</sequence>